<proteinExistence type="predicted"/>
<reference evidence="1" key="1">
    <citation type="journal article" date="2014" name="Front. Microbiol.">
        <title>High frequency of phylogenetically diverse reductive dehalogenase-homologous genes in deep subseafloor sedimentary metagenomes.</title>
        <authorList>
            <person name="Kawai M."/>
            <person name="Futagami T."/>
            <person name="Toyoda A."/>
            <person name="Takaki Y."/>
            <person name="Nishi S."/>
            <person name="Hori S."/>
            <person name="Arai W."/>
            <person name="Tsubouchi T."/>
            <person name="Morono Y."/>
            <person name="Uchiyama I."/>
            <person name="Ito T."/>
            <person name="Fujiyama A."/>
            <person name="Inagaki F."/>
            <person name="Takami H."/>
        </authorList>
    </citation>
    <scope>NUCLEOTIDE SEQUENCE</scope>
    <source>
        <strain evidence="1">Expedition CK06-06</strain>
    </source>
</reference>
<sequence length="68" mass="7747">MAKIELELGDELSERLRRVADKVALSPSETAKMLLAQQLASERKIDWLALINRGREFLARIIQEARQG</sequence>
<evidence type="ECO:0008006" key="2">
    <source>
        <dbReference type="Google" id="ProtNLM"/>
    </source>
</evidence>
<accession>X1V075</accession>
<comment type="caution">
    <text evidence="1">The sequence shown here is derived from an EMBL/GenBank/DDBJ whole genome shotgun (WGS) entry which is preliminary data.</text>
</comment>
<organism evidence="1">
    <name type="scientific">marine sediment metagenome</name>
    <dbReference type="NCBI Taxonomy" id="412755"/>
    <lineage>
        <taxon>unclassified sequences</taxon>
        <taxon>metagenomes</taxon>
        <taxon>ecological metagenomes</taxon>
    </lineage>
</organism>
<name>X1V075_9ZZZZ</name>
<protein>
    <recommendedName>
        <fullName evidence="2">Ribbon-helix-helix protein CopG domain-containing protein</fullName>
    </recommendedName>
</protein>
<gene>
    <name evidence="1" type="ORF">S12H4_59066</name>
</gene>
<dbReference type="AlphaFoldDB" id="X1V075"/>
<evidence type="ECO:0000313" key="1">
    <source>
        <dbReference type="EMBL" id="GAJ23148.1"/>
    </source>
</evidence>
<dbReference type="EMBL" id="BARW01038499">
    <property type="protein sequence ID" value="GAJ23148.1"/>
    <property type="molecule type" value="Genomic_DNA"/>
</dbReference>